<evidence type="ECO:0000313" key="2">
    <source>
        <dbReference type="EMBL" id="RKO73097.1"/>
    </source>
</evidence>
<evidence type="ECO:0000313" key="3">
    <source>
        <dbReference type="Proteomes" id="UP000282423"/>
    </source>
</evidence>
<organism evidence="2 3">
    <name type="scientific">Sphingobacterium puteale</name>
    <dbReference type="NCBI Taxonomy" id="2420510"/>
    <lineage>
        <taxon>Bacteria</taxon>
        <taxon>Pseudomonadati</taxon>
        <taxon>Bacteroidota</taxon>
        <taxon>Sphingobacteriia</taxon>
        <taxon>Sphingobacteriales</taxon>
        <taxon>Sphingobacteriaceae</taxon>
        <taxon>Sphingobacterium</taxon>
    </lineage>
</organism>
<dbReference type="PROSITE" id="PS51257">
    <property type="entry name" value="PROKAR_LIPOPROTEIN"/>
    <property type="match status" value="1"/>
</dbReference>
<proteinExistence type="predicted"/>
<protein>
    <recommendedName>
        <fullName evidence="4">DUF5050 domain-containing protein</fullName>
    </recommendedName>
</protein>
<dbReference type="RefSeq" id="WP_121121423.1">
    <property type="nucleotide sequence ID" value="NZ_RBWS01000002.1"/>
</dbReference>
<feature type="signal peptide" evidence="1">
    <location>
        <begin position="1"/>
        <end position="21"/>
    </location>
</feature>
<dbReference type="Gene3D" id="2.120.10.30">
    <property type="entry name" value="TolB, C-terminal domain"/>
    <property type="match status" value="1"/>
</dbReference>
<dbReference type="SUPFAM" id="SSF69304">
    <property type="entry name" value="Tricorn protease N-terminal domain"/>
    <property type="match status" value="1"/>
</dbReference>
<name>A0A420W3G4_9SPHI</name>
<keyword evidence="1" id="KW-0732">Signal</keyword>
<comment type="caution">
    <text evidence="2">The sequence shown here is derived from an EMBL/GenBank/DDBJ whole genome shotgun (WGS) entry which is preliminary data.</text>
</comment>
<dbReference type="EMBL" id="RBWS01000002">
    <property type="protein sequence ID" value="RKO73097.1"/>
    <property type="molecule type" value="Genomic_DNA"/>
</dbReference>
<dbReference type="InterPro" id="IPR011042">
    <property type="entry name" value="6-blade_b-propeller_TolB-like"/>
</dbReference>
<dbReference type="AlphaFoldDB" id="A0A420W3G4"/>
<dbReference type="Proteomes" id="UP000282423">
    <property type="component" value="Unassembled WGS sequence"/>
</dbReference>
<evidence type="ECO:0000256" key="1">
    <source>
        <dbReference type="SAM" id="SignalP"/>
    </source>
</evidence>
<feature type="chain" id="PRO_5019259375" description="DUF5050 domain-containing protein" evidence="1">
    <location>
        <begin position="22"/>
        <end position="326"/>
    </location>
</feature>
<sequence>MKKVSLIILAISALCGFISCSKSDGPGPDGGNNGNDRNYGIGAIFIKQGTEGITRLDMGTGVLSGVIGNWSNGSGWDISWDGTKGVKQVKAATFDTRYIIFNANNGSTIKEIFYEPNDNNGGLPHISPDGNLLALRPTLRDGLVILDMNGNVLHNISGYGSTHEFEYLDPIYWEPGGTILFKKDGGLWRTSADFNRATKVRDIPFDDWRGHATASPDGKKIVLPAGNHIWLMNADGSDFHQVSESNQREESPCFSPDSKYIAMKANSRAGAPGSGTTAFHLCAIPADGQVYKVGPGEDNRVIHPAVKGAPDSRGLGITIVGDFVWR</sequence>
<keyword evidence="3" id="KW-1185">Reference proteome</keyword>
<evidence type="ECO:0008006" key="4">
    <source>
        <dbReference type="Google" id="ProtNLM"/>
    </source>
</evidence>
<gene>
    <name evidence="2" type="ORF">D7322_03630</name>
</gene>
<dbReference type="OrthoDB" id="698553at2"/>
<reference evidence="2 3" key="1">
    <citation type="submission" date="2018-10" db="EMBL/GenBank/DDBJ databases">
        <title>Sphingobacterium sp. M05W1-28.</title>
        <authorList>
            <person name="Cai H."/>
        </authorList>
    </citation>
    <scope>NUCLEOTIDE SEQUENCE [LARGE SCALE GENOMIC DNA]</scope>
    <source>
        <strain evidence="2 3">M05W1-28</strain>
    </source>
</reference>
<accession>A0A420W3G4</accession>